<dbReference type="EMBL" id="CP122537">
    <property type="protein sequence ID" value="WGH79340.1"/>
    <property type="molecule type" value="Genomic_DNA"/>
</dbReference>
<keyword evidence="3" id="KW-1185">Reference proteome</keyword>
<keyword evidence="1" id="KW-1133">Transmembrane helix</keyword>
<proteinExistence type="predicted"/>
<name>A0ABY8LGT0_9RHOB</name>
<evidence type="ECO:0000256" key="1">
    <source>
        <dbReference type="SAM" id="Phobius"/>
    </source>
</evidence>
<reference evidence="2 3" key="1">
    <citation type="submission" date="2023-04" db="EMBL/GenBank/DDBJ databases">
        <title>Jannaschia ovalis sp. nov., a marine bacterium isolated from sea tidal flat.</title>
        <authorList>
            <person name="Kwon D.Y."/>
            <person name="Kim J.-J."/>
        </authorList>
    </citation>
    <scope>NUCLEOTIDE SEQUENCE [LARGE SCALE GENOMIC DNA]</scope>
    <source>
        <strain evidence="2 3">GRR-S6-38</strain>
    </source>
</reference>
<accession>A0ABY8LGT0</accession>
<evidence type="ECO:0000313" key="2">
    <source>
        <dbReference type="EMBL" id="WGH79340.1"/>
    </source>
</evidence>
<gene>
    <name evidence="2" type="ORF">P8627_03485</name>
</gene>
<evidence type="ECO:0000313" key="3">
    <source>
        <dbReference type="Proteomes" id="UP001243420"/>
    </source>
</evidence>
<keyword evidence="1" id="KW-0812">Transmembrane</keyword>
<dbReference type="RefSeq" id="WP_279966189.1">
    <property type="nucleotide sequence ID" value="NZ_CP122537.1"/>
</dbReference>
<keyword evidence="1" id="KW-0472">Membrane</keyword>
<protein>
    <submittedName>
        <fullName evidence="2">Uncharacterized protein</fullName>
    </submittedName>
</protein>
<feature type="transmembrane region" description="Helical" evidence="1">
    <location>
        <begin position="12"/>
        <end position="35"/>
    </location>
</feature>
<sequence length="151" mass="15702">MTDMTRSLKRTVRLGYVVVPAAGLAGILAAVAVTIGTAITGPETAYDAIQPEQIAEIEFLSQSGVELDAVDAACALTGCAGAEITRVLRAEAAAMTGDELSAALRDQARTLSANFGALDAATGDQAAMLKAENAALLQIVDLYRHELRARR</sequence>
<dbReference type="Proteomes" id="UP001243420">
    <property type="component" value="Chromosome"/>
</dbReference>
<organism evidence="2 3">
    <name type="scientific">Jannaschia ovalis</name>
    <dbReference type="NCBI Taxonomy" id="3038773"/>
    <lineage>
        <taxon>Bacteria</taxon>
        <taxon>Pseudomonadati</taxon>
        <taxon>Pseudomonadota</taxon>
        <taxon>Alphaproteobacteria</taxon>
        <taxon>Rhodobacterales</taxon>
        <taxon>Roseobacteraceae</taxon>
        <taxon>Jannaschia</taxon>
    </lineage>
</organism>